<dbReference type="CDD" id="cd06171">
    <property type="entry name" value="Sigma70_r4"/>
    <property type="match status" value="1"/>
</dbReference>
<sequence length="202" mass="22206">MAGNASTPHNYITVKLAFEVTVAADARRATRDTSFRITPAEVDAWIEGDYQNRLAQAEDPGTVERRSLSEILEELNASERSTSRRWRTHTGFLSVDDSDPSDEDIESSQVGLHAASGYRNGIYTSTTPDDATDAWSTSLAVRQALAALSERERQVVVASRVYGLSQRDIAAVLGVSQPMVKKIRDRAEKKLRVLLSDPGVIN</sequence>
<dbReference type="InterPro" id="IPR014284">
    <property type="entry name" value="RNA_pol_sigma-70_dom"/>
</dbReference>
<dbReference type="EMBL" id="PKHA01000004">
    <property type="protein sequence ID" value="PKY98890.1"/>
    <property type="molecule type" value="Genomic_DNA"/>
</dbReference>
<dbReference type="SUPFAM" id="SSF88659">
    <property type="entry name" value="Sigma3 and sigma4 domains of RNA polymerase sigma factors"/>
    <property type="match status" value="1"/>
</dbReference>
<evidence type="ECO:0000313" key="6">
    <source>
        <dbReference type="EMBL" id="PKY98890.1"/>
    </source>
</evidence>
<gene>
    <name evidence="6" type="ORF">CYJ26_05775</name>
</gene>
<evidence type="ECO:0000259" key="5">
    <source>
        <dbReference type="Pfam" id="PF08281"/>
    </source>
</evidence>
<reference evidence="6 7" key="1">
    <citation type="submission" date="2017-12" db="EMBL/GenBank/DDBJ databases">
        <title>Phylogenetic diversity of female urinary microbiome.</title>
        <authorList>
            <person name="Thomas-White K."/>
            <person name="Wolfe A.J."/>
        </authorList>
    </citation>
    <scope>NUCLEOTIDE SEQUENCE [LARGE SCALE GENOMIC DNA]</scope>
    <source>
        <strain evidence="6 7">UMB0319</strain>
    </source>
</reference>
<dbReference type="Gene3D" id="1.10.10.10">
    <property type="entry name" value="Winged helix-like DNA-binding domain superfamily/Winged helix DNA-binding domain"/>
    <property type="match status" value="1"/>
</dbReference>
<accession>A0A2I1KTD0</accession>
<dbReference type="GO" id="GO:0006352">
    <property type="term" value="P:DNA-templated transcription initiation"/>
    <property type="evidence" value="ECO:0007669"/>
    <property type="project" value="InterPro"/>
</dbReference>
<proteinExistence type="inferred from homology"/>
<name>A0A2I1KTD0_9ACTO</name>
<dbReference type="InterPro" id="IPR013249">
    <property type="entry name" value="RNA_pol_sigma70_r4_t2"/>
</dbReference>
<dbReference type="GeneID" id="81708438"/>
<comment type="caution">
    <text evidence="6">The sequence shown here is derived from an EMBL/GenBank/DDBJ whole genome shotgun (WGS) entry which is preliminary data.</text>
</comment>
<dbReference type="NCBIfam" id="TIGR02937">
    <property type="entry name" value="sigma70-ECF"/>
    <property type="match status" value="1"/>
</dbReference>
<organism evidence="6 7">
    <name type="scientific">Actinomyces urogenitalis</name>
    <dbReference type="NCBI Taxonomy" id="103621"/>
    <lineage>
        <taxon>Bacteria</taxon>
        <taxon>Bacillati</taxon>
        <taxon>Actinomycetota</taxon>
        <taxon>Actinomycetes</taxon>
        <taxon>Actinomycetales</taxon>
        <taxon>Actinomycetaceae</taxon>
        <taxon>Actinomyces</taxon>
    </lineage>
</organism>
<evidence type="ECO:0000313" key="7">
    <source>
        <dbReference type="Proteomes" id="UP000234778"/>
    </source>
</evidence>
<evidence type="ECO:0000256" key="3">
    <source>
        <dbReference type="ARBA" id="ARBA00023082"/>
    </source>
</evidence>
<dbReference type="RefSeq" id="WP_101638107.1">
    <property type="nucleotide sequence ID" value="NZ_JAWHHX010000003.1"/>
</dbReference>
<dbReference type="GO" id="GO:0003677">
    <property type="term" value="F:DNA binding"/>
    <property type="evidence" value="ECO:0007669"/>
    <property type="project" value="InterPro"/>
</dbReference>
<evidence type="ECO:0000256" key="4">
    <source>
        <dbReference type="ARBA" id="ARBA00023163"/>
    </source>
</evidence>
<keyword evidence="3" id="KW-0731">Sigma factor</keyword>
<dbReference type="AlphaFoldDB" id="A0A2I1KTD0"/>
<keyword evidence="4" id="KW-0804">Transcription</keyword>
<dbReference type="InterPro" id="IPR036388">
    <property type="entry name" value="WH-like_DNA-bd_sf"/>
</dbReference>
<dbReference type="Pfam" id="PF08281">
    <property type="entry name" value="Sigma70_r4_2"/>
    <property type="match status" value="1"/>
</dbReference>
<comment type="similarity">
    <text evidence="1">Belongs to the sigma-70 factor family. ECF subfamily.</text>
</comment>
<evidence type="ECO:0000256" key="2">
    <source>
        <dbReference type="ARBA" id="ARBA00023015"/>
    </source>
</evidence>
<evidence type="ECO:0000256" key="1">
    <source>
        <dbReference type="ARBA" id="ARBA00010641"/>
    </source>
</evidence>
<keyword evidence="2" id="KW-0805">Transcription regulation</keyword>
<protein>
    <recommendedName>
        <fullName evidence="5">RNA polymerase sigma factor 70 region 4 type 2 domain-containing protein</fullName>
    </recommendedName>
</protein>
<dbReference type="Proteomes" id="UP000234778">
    <property type="component" value="Unassembled WGS sequence"/>
</dbReference>
<dbReference type="GO" id="GO:0016987">
    <property type="term" value="F:sigma factor activity"/>
    <property type="evidence" value="ECO:0007669"/>
    <property type="project" value="UniProtKB-KW"/>
</dbReference>
<feature type="domain" description="RNA polymerase sigma factor 70 region 4 type 2" evidence="5">
    <location>
        <begin position="139"/>
        <end position="191"/>
    </location>
</feature>
<dbReference type="InterPro" id="IPR013324">
    <property type="entry name" value="RNA_pol_sigma_r3/r4-like"/>
</dbReference>